<dbReference type="Pfam" id="PF00443">
    <property type="entry name" value="UCH"/>
    <property type="match status" value="1"/>
</dbReference>
<dbReference type="InterPro" id="IPR050185">
    <property type="entry name" value="Ub_carboxyl-term_hydrolase"/>
</dbReference>
<dbReference type="InterPro" id="IPR028889">
    <property type="entry name" value="USP"/>
</dbReference>
<sequence>MNNNTSRMKGALMKAYCDLLQQLWADARSSSGNYVSPDNFKNQIQKFAPRFVGYQQQDSQEFLRYLLQGLHEDVNRVRTKPTPLPPMDDTLPDSQKAMECWKRYLRTDDSKIVDVFVGQLKSELICTHCGHTSTTFDPFWDLSLPIPNDRRSSANINLEDCLTAFTREEVLDGDEMPKCEKCCVHRRCTKKFSVYKFPKILVLHLKRFSGERFRSRLSTLVNYPIANLDLGRFGASGCGHSLYNLYAVSNHTGTPTMGHYTAYVRHAFSGQWQLFDDSRVTPCRNVVTSEAYVLFYELATDKTVQESSRL</sequence>
<accession>A0A914X4K6</accession>
<evidence type="ECO:0000313" key="4">
    <source>
        <dbReference type="Proteomes" id="UP000887566"/>
    </source>
</evidence>
<keyword evidence="4" id="KW-1185">Reference proteome</keyword>
<dbReference type="PANTHER" id="PTHR21646:SF23">
    <property type="entry name" value="UBIQUITIN CARBOXYL-TERMINAL HYDROLASE USP2"/>
    <property type="match status" value="1"/>
</dbReference>
<dbReference type="PROSITE" id="PS50235">
    <property type="entry name" value="USP_3"/>
    <property type="match status" value="1"/>
</dbReference>
<protein>
    <recommendedName>
        <fullName evidence="2">ubiquitinyl hydrolase 1</fullName>
        <ecNumber evidence="2">3.4.19.12</ecNumber>
    </recommendedName>
</protein>
<proteinExistence type="predicted"/>
<evidence type="ECO:0000313" key="5">
    <source>
        <dbReference type="WBParaSite" id="PSAMB.scaffold6463size9426.g28577.t1"/>
    </source>
</evidence>
<organism evidence="4 5">
    <name type="scientific">Plectus sambesii</name>
    <dbReference type="NCBI Taxonomy" id="2011161"/>
    <lineage>
        <taxon>Eukaryota</taxon>
        <taxon>Metazoa</taxon>
        <taxon>Ecdysozoa</taxon>
        <taxon>Nematoda</taxon>
        <taxon>Chromadorea</taxon>
        <taxon>Plectida</taxon>
        <taxon>Plectina</taxon>
        <taxon>Plectoidea</taxon>
        <taxon>Plectidae</taxon>
        <taxon>Plectus</taxon>
    </lineage>
</organism>
<dbReference type="InterPro" id="IPR018200">
    <property type="entry name" value="USP_CS"/>
</dbReference>
<dbReference type="PANTHER" id="PTHR21646">
    <property type="entry name" value="UBIQUITIN CARBOXYL-TERMINAL HYDROLASE"/>
    <property type="match status" value="1"/>
</dbReference>
<reference evidence="5" key="1">
    <citation type="submission" date="2022-11" db="UniProtKB">
        <authorList>
            <consortium name="WormBaseParasite"/>
        </authorList>
    </citation>
    <scope>IDENTIFICATION</scope>
</reference>
<comment type="catalytic activity">
    <reaction evidence="1">
        <text>Thiol-dependent hydrolysis of ester, thioester, amide, peptide and isopeptide bonds formed by the C-terminal Gly of ubiquitin (a 76-residue protein attached to proteins as an intracellular targeting signal).</text>
        <dbReference type="EC" id="3.4.19.12"/>
    </reaction>
</comment>
<dbReference type="WBParaSite" id="PSAMB.scaffold6463size9426.g28577.t1">
    <property type="protein sequence ID" value="PSAMB.scaffold6463size9426.g28577.t1"/>
    <property type="gene ID" value="PSAMB.scaffold6463size9426.g28577"/>
</dbReference>
<dbReference type="Gene3D" id="3.90.70.10">
    <property type="entry name" value="Cysteine proteinases"/>
    <property type="match status" value="1"/>
</dbReference>
<evidence type="ECO:0000256" key="1">
    <source>
        <dbReference type="ARBA" id="ARBA00000707"/>
    </source>
</evidence>
<evidence type="ECO:0000259" key="3">
    <source>
        <dbReference type="PROSITE" id="PS50235"/>
    </source>
</evidence>
<dbReference type="GO" id="GO:0016579">
    <property type="term" value="P:protein deubiquitination"/>
    <property type="evidence" value="ECO:0007669"/>
    <property type="project" value="InterPro"/>
</dbReference>
<dbReference type="InterPro" id="IPR038765">
    <property type="entry name" value="Papain-like_cys_pep_sf"/>
</dbReference>
<feature type="domain" description="USP" evidence="3">
    <location>
        <begin position="1"/>
        <end position="299"/>
    </location>
</feature>
<dbReference type="CDD" id="cd02674">
    <property type="entry name" value="Peptidase_C19R"/>
    <property type="match status" value="1"/>
</dbReference>
<dbReference type="Proteomes" id="UP000887566">
    <property type="component" value="Unplaced"/>
</dbReference>
<dbReference type="GO" id="GO:0004843">
    <property type="term" value="F:cysteine-type deubiquitinase activity"/>
    <property type="evidence" value="ECO:0007669"/>
    <property type="project" value="UniProtKB-EC"/>
</dbReference>
<dbReference type="EC" id="3.4.19.12" evidence="2"/>
<dbReference type="PROSITE" id="PS00973">
    <property type="entry name" value="USP_2"/>
    <property type="match status" value="1"/>
</dbReference>
<dbReference type="AlphaFoldDB" id="A0A914X4K6"/>
<dbReference type="SUPFAM" id="SSF54001">
    <property type="entry name" value="Cysteine proteinases"/>
    <property type="match status" value="1"/>
</dbReference>
<evidence type="ECO:0000256" key="2">
    <source>
        <dbReference type="ARBA" id="ARBA00012759"/>
    </source>
</evidence>
<name>A0A914X4K6_9BILA</name>
<dbReference type="InterPro" id="IPR001394">
    <property type="entry name" value="Peptidase_C19_UCH"/>
</dbReference>